<sequence>MNNNVQNENFKEDNYIKAWIKQSENPELYKSWNDIEDQSYPNELIKVVDFNNFNSNLINTIMSEHSSDMLNKKKKRKAYSLFYSNELQSEYNYNYYNDENGNYNSNNNNDNNNNNNSYNNIYNSSYNNSYNSSNNDNNSSYNRNRNKNHYRNYNNNTYSSCDDSDVKYFNKLDKTPVCNMTDRPKMHSKEKKLSIKKMKRENVCTEHNNDLLCQNFINSSPILKLKQFNKPNYGSESTNEFFNNYDFETPIKLLSSKKKKCYEDKNKKDNYSNVTKENSSQENVSSNNSETKRTINFSNKTDDFNDLHYNSENEYLTSSDYLDDEDSSRCSNKKQSEVNFLGQKFDYKVVGDVINYSKDHPHFTML</sequence>
<keyword evidence="5" id="KW-1185">Reference proteome</keyword>
<dbReference type="KEGG" id="pmal:PMUG01_12021800"/>
<feature type="region of interest" description="Disordered" evidence="1">
    <location>
        <begin position="269"/>
        <end position="297"/>
    </location>
</feature>
<dbReference type="Proteomes" id="UP000078597">
    <property type="component" value="Unassembled WGS sequence"/>
</dbReference>
<dbReference type="OrthoDB" id="390600at2759"/>
<evidence type="ECO:0000313" key="2">
    <source>
        <dbReference type="EMBL" id="SBS87814.1"/>
    </source>
</evidence>
<dbReference type="EMBL" id="LT594633">
    <property type="protein sequence ID" value="SCO93630.1"/>
    <property type="molecule type" value="Genomic_DNA"/>
</dbReference>
<dbReference type="VEuPathDB" id="PlasmoDB:PmUG01_12021800"/>
<evidence type="ECO:0000313" key="3">
    <source>
        <dbReference type="EMBL" id="SCO93630.1"/>
    </source>
</evidence>
<organism evidence="2 4">
    <name type="scientific">Plasmodium malariae</name>
    <dbReference type="NCBI Taxonomy" id="5858"/>
    <lineage>
        <taxon>Eukaryota</taxon>
        <taxon>Sar</taxon>
        <taxon>Alveolata</taxon>
        <taxon>Apicomplexa</taxon>
        <taxon>Aconoidasida</taxon>
        <taxon>Haemosporida</taxon>
        <taxon>Plasmodiidae</taxon>
        <taxon>Plasmodium</taxon>
        <taxon>Plasmodium (Plasmodium)</taxon>
    </lineage>
</organism>
<reference evidence="2" key="1">
    <citation type="submission" date="2016-05" db="EMBL/GenBank/DDBJ databases">
        <authorList>
            <person name="Lavstsen T."/>
            <person name="Jespersen J.S."/>
        </authorList>
    </citation>
    <scope>NUCLEOTIDE SEQUENCE [LARGE SCALE GENOMIC DNA]</scope>
</reference>
<feature type="region of interest" description="Disordered" evidence="1">
    <location>
        <begin position="94"/>
        <end position="156"/>
    </location>
</feature>
<dbReference type="GeneID" id="39870212"/>
<evidence type="ECO:0000313" key="4">
    <source>
        <dbReference type="Proteomes" id="UP000078597"/>
    </source>
</evidence>
<protein>
    <submittedName>
        <fullName evidence="2">Uncharacterized protein</fullName>
    </submittedName>
</protein>
<dbReference type="RefSeq" id="XP_028862912.1">
    <property type="nucleotide sequence ID" value="XM_029006421.1"/>
</dbReference>
<feature type="compositionally biased region" description="Low complexity" evidence="1">
    <location>
        <begin position="94"/>
        <end position="143"/>
    </location>
</feature>
<feature type="compositionally biased region" description="Low complexity" evidence="1">
    <location>
        <begin position="277"/>
        <end position="289"/>
    </location>
</feature>
<reference evidence="4" key="2">
    <citation type="submission" date="2016-05" db="EMBL/GenBank/DDBJ databases">
        <authorList>
            <person name="Naeem Raeece"/>
        </authorList>
    </citation>
    <scope>NUCLEOTIDE SEQUENCE [LARGE SCALE GENOMIC DNA]</scope>
</reference>
<dbReference type="EMBL" id="FLQW01001106">
    <property type="protein sequence ID" value="SBS87814.1"/>
    <property type="molecule type" value="Genomic_DNA"/>
</dbReference>
<gene>
    <name evidence="3" type="primary">PmUG01_12021800</name>
    <name evidence="2" type="ORF">PMALA_020650</name>
    <name evidence="3" type="ORF">PMUG01_12021800</name>
</gene>
<dbReference type="Proteomes" id="UP000219813">
    <property type="component" value="Chromosome 12"/>
</dbReference>
<dbReference type="AlphaFoldDB" id="A0A1A8W753"/>
<reference evidence="3 5" key="3">
    <citation type="submission" date="2016-06" db="EMBL/GenBank/DDBJ databases">
        <authorList>
            <consortium name="Pathogen Informatics"/>
        </authorList>
    </citation>
    <scope>NUCLEOTIDE SEQUENCE [LARGE SCALE GENOMIC DNA]</scope>
</reference>
<evidence type="ECO:0000313" key="5">
    <source>
        <dbReference type="Proteomes" id="UP000219813"/>
    </source>
</evidence>
<accession>A0A1A8W753</accession>
<evidence type="ECO:0000256" key="1">
    <source>
        <dbReference type="SAM" id="MobiDB-lite"/>
    </source>
</evidence>
<dbReference type="OMA" id="WIKQSEN"/>
<name>A0A1A8W753_PLAMA</name>
<proteinExistence type="predicted"/>